<sequence length="176" mass="20280">MSRHRIVRSMNYEDEYYDDEDEYSRSVEDSYCISPSTAAQFTWNREKNINFASYMNSEEVIDEEDEFAEEDDSSSQHNSLSDSANSAKLRLSEVDQAKLNSCLEEARSILGESFPEPVLVEVIIENQFNLETAVNQLLTQQGATFLLNSGNSKIYNRYRLFKQISAMTDTTLRTYT</sequence>
<keyword evidence="4" id="KW-0378">Hydrolase</keyword>
<reference evidence="8 9" key="1">
    <citation type="journal article" date="2021" name="Elife">
        <title>Chloroplast acquisition without the gene transfer in kleptoplastic sea slugs, Plakobranchus ocellatus.</title>
        <authorList>
            <person name="Maeda T."/>
            <person name="Takahashi S."/>
            <person name="Yoshida T."/>
            <person name="Shimamura S."/>
            <person name="Takaki Y."/>
            <person name="Nagai Y."/>
            <person name="Toyoda A."/>
            <person name="Suzuki Y."/>
            <person name="Arimoto A."/>
            <person name="Ishii H."/>
            <person name="Satoh N."/>
            <person name="Nishiyama T."/>
            <person name="Hasebe M."/>
            <person name="Maruyama T."/>
            <person name="Minagawa J."/>
            <person name="Obokata J."/>
            <person name="Shigenobu S."/>
        </authorList>
    </citation>
    <scope>NUCLEOTIDE SEQUENCE [LARGE SCALE GENOMIC DNA]</scope>
</reference>
<evidence type="ECO:0000313" key="8">
    <source>
        <dbReference type="EMBL" id="GFR80808.1"/>
    </source>
</evidence>
<keyword evidence="5" id="KW-0648">Protein biosynthesis</keyword>
<organism evidence="8 9">
    <name type="scientific">Elysia marginata</name>
    <dbReference type="NCBI Taxonomy" id="1093978"/>
    <lineage>
        <taxon>Eukaryota</taxon>
        <taxon>Metazoa</taxon>
        <taxon>Spiralia</taxon>
        <taxon>Lophotrochozoa</taxon>
        <taxon>Mollusca</taxon>
        <taxon>Gastropoda</taxon>
        <taxon>Heterobranchia</taxon>
        <taxon>Euthyneura</taxon>
        <taxon>Panpulmonata</taxon>
        <taxon>Sacoglossa</taxon>
        <taxon>Placobranchoidea</taxon>
        <taxon>Plakobranchidae</taxon>
        <taxon>Elysia</taxon>
    </lineage>
</organism>
<evidence type="ECO:0000259" key="7">
    <source>
        <dbReference type="Pfam" id="PF08938"/>
    </source>
</evidence>
<comment type="caution">
    <text evidence="8">The sequence shown here is derived from an EMBL/GenBank/DDBJ whole genome shotgun (WGS) entry which is preliminary data.</text>
</comment>
<evidence type="ECO:0000256" key="1">
    <source>
        <dbReference type="ARBA" id="ARBA00004496"/>
    </source>
</evidence>
<evidence type="ECO:0000313" key="9">
    <source>
        <dbReference type="Proteomes" id="UP000762676"/>
    </source>
</evidence>
<dbReference type="SUPFAM" id="SSF109732">
    <property type="entry name" value="HBS1-like domain"/>
    <property type="match status" value="1"/>
</dbReference>
<protein>
    <submittedName>
        <fullName evidence="8">HBS1-like protein</fullName>
    </submittedName>
</protein>
<feature type="compositionally biased region" description="Low complexity" evidence="6">
    <location>
        <begin position="75"/>
        <end position="85"/>
    </location>
</feature>
<keyword evidence="9" id="KW-1185">Reference proteome</keyword>
<accession>A0AAV4G771</accession>
<name>A0AAV4G771_9GAST</name>
<comment type="subcellular location">
    <subcellularLocation>
        <location evidence="1">Cytoplasm</location>
    </subcellularLocation>
</comment>
<dbReference type="GO" id="GO:0005737">
    <property type="term" value="C:cytoplasm"/>
    <property type="evidence" value="ECO:0007669"/>
    <property type="project" value="UniProtKB-SubCell"/>
</dbReference>
<evidence type="ECO:0000256" key="3">
    <source>
        <dbReference type="ARBA" id="ARBA00022553"/>
    </source>
</evidence>
<evidence type="ECO:0000256" key="4">
    <source>
        <dbReference type="ARBA" id="ARBA00022801"/>
    </source>
</evidence>
<dbReference type="Proteomes" id="UP000762676">
    <property type="component" value="Unassembled WGS sequence"/>
</dbReference>
<dbReference type="InterPro" id="IPR015033">
    <property type="entry name" value="HBS1-like_N"/>
</dbReference>
<keyword evidence="3" id="KW-0597">Phosphoprotein</keyword>
<dbReference type="Gene3D" id="1.10.8.10">
    <property type="entry name" value="DNA helicase RuvA subunit, C-terminal domain"/>
    <property type="match status" value="1"/>
</dbReference>
<dbReference type="GO" id="GO:0006412">
    <property type="term" value="P:translation"/>
    <property type="evidence" value="ECO:0007669"/>
    <property type="project" value="UniProtKB-KW"/>
</dbReference>
<dbReference type="Pfam" id="PF08938">
    <property type="entry name" value="HBS1_N"/>
    <property type="match status" value="1"/>
</dbReference>
<feature type="compositionally biased region" description="Acidic residues" evidence="6">
    <location>
        <begin position="64"/>
        <end position="73"/>
    </location>
</feature>
<feature type="domain" description="HBS1-like protein N-terminal" evidence="7">
    <location>
        <begin position="62"/>
        <end position="141"/>
    </location>
</feature>
<evidence type="ECO:0000256" key="2">
    <source>
        <dbReference type="ARBA" id="ARBA00022490"/>
    </source>
</evidence>
<evidence type="ECO:0000256" key="6">
    <source>
        <dbReference type="SAM" id="MobiDB-lite"/>
    </source>
</evidence>
<dbReference type="GO" id="GO:0016787">
    <property type="term" value="F:hydrolase activity"/>
    <property type="evidence" value="ECO:0007669"/>
    <property type="project" value="UniProtKB-KW"/>
</dbReference>
<evidence type="ECO:0000256" key="5">
    <source>
        <dbReference type="ARBA" id="ARBA00022917"/>
    </source>
</evidence>
<dbReference type="InterPro" id="IPR037189">
    <property type="entry name" value="HBS1-like_N_sf"/>
</dbReference>
<gene>
    <name evidence="8" type="ORF">ElyMa_005907800</name>
</gene>
<proteinExistence type="predicted"/>
<dbReference type="AlphaFoldDB" id="A0AAV4G771"/>
<feature type="region of interest" description="Disordered" evidence="6">
    <location>
        <begin position="64"/>
        <end position="85"/>
    </location>
</feature>
<keyword evidence="2" id="KW-0963">Cytoplasm</keyword>
<dbReference type="EMBL" id="BMAT01011866">
    <property type="protein sequence ID" value="GFR80808.1"/>
    <property type="molecule type" value="Genomic_DNA"/>
</dbReference>